<protein>
    <recommendedName>
        <fullName evidence="1">ARB-07466-like C-terminal domain-containing protein</fullName>
    </recommendedName>
</protein>
<evidence type="ECO:0000313" key="2">
    <source>
        <dbReference type="EMBL" id="CUR57445.1"/>
    </source>
</evidence>
<reference evidence="2" key="1">
    <citation type="submission" date="2015-08" db="EMBL/GenBank/DDBJ databases">
        <authorList>
            <person name="Babu N.S."/>
            <person name="Beckwith C.J."/>
            <person name="Beseler K.G."/>
            <person name="Brison A."/>
            <person name="Carone J.V."/>
            <person name="Caskin T.P."/>
            <person name="Diamond M."/>
            <person name="Durham M.E."/>
            <person name="Foxe J.M."/>
            <person name="Go M."/>
            <person name="Henderson B.A."/>
            <person name="Jones I.B."/>
            <person name="McGettigan J.A."/>
            <person name="Micheletti S.J."/>
            <person name="Nasrallah M.E."/>
            <person name="Ortiz D."/>
            <person name="Piller C.R."/>
            <person name="Privatt S.R."/>
            <person name="Schneider S.L."/>
            <person name="Sharp S."/>
            <person name="Smith T.C."/>
            <person name="Stanton J.D."/>
            <person name="Ullery H.E."/>
            <person name="Wilson R.J."/>
            <person name="Serrano M.G."/>
            <person name="Buck G."/>
            <person name="Lee V."/>
            <person name="Wang Y."/>
            <person name="Carvalho R."/>
            <person name="Voegtly L."/>
            <person name="Shi R."/>
            <person name="Duckworth R."/>
            <person name="Johnson A."/>
            <person name="Loviza R."/>
            <person name="Walstead R."/>
            <person name="Shah Z."/>
            <person name="Kiflezghi M."/>
            <person name="Wade K."/>
            <person name="Ball S.L."/>
            <person name="Bradley K.W."/>
            <person name="Asai D.J."/>
            <person name="Bowman C.A."/>
            <person name="Russell D.A."/>
            <person name="Pope W.H."/>
            <person name="Jacobs-Sera D."/>
            <person name="Hendrix R.W."/>
            <person name="Hatfull G.F."/>
        </authorList>
    </citation>
    <scope>NUCLEOTIDE SEQUENCE</scope>
</reference>
<feature type="domain" description="ARB-07466-like C-terminal" evidence="1">
    <location>
        <begin position="42"/>
        <end position="136"/>
    </location>
</feature>
<organism evidence="2">
    <name type="scientific">metagenome</name>
    <dbReference type="NCBI Taxonomy" id="256318"/>
    <lineage>
        <taxon>unclassified sequences</taxon>
        <taxon>metagenomes</taxon>
    </lineage>
</organism>
<dbReference type="AlphaFoldDB" id="A0A2P2C609"/>
<accession>A0A2P2C609</accession>
<name>A0A2P2C609_9ZZZZ</name>
<sequence length="187" mass="21344">MFVRLALVTLTLSLVAPTTAAVAMRPIEDYAPYQPQTRCAQVTKPGTKVLGRWIVNHFGGGYGPTKRDCTGSSTSEHKEGRAFDWVLDARRKADRKRARTFLDRVFATDKDGNEHARARRMGIMYIIWNDHMYAAYDRFEPEPYLSSSCKSRTTCSRTLRHRDHLHLSLTRAGGKGYTSWYDGRLPE</sequence>
<evidence type="ECO:0000259" key="1">
    <source>
        <dbReference type="Pfam" id="PF26571"/>
    </source>
</evidence>
<dbReference type="EMBL" id="CZKA01000037">
    <property type="protein sequence ID" value="CUR57445.1"/>
    <property type="molecule type" value="Genomic_DNA"/>
</dbReference>
<dbReference type="InterPro" id="IPR058593">
    <property type="entry name" value="ARB_07466-like_C"/>
</dbReference>
<gene>
    <name evidence="2" type="ORF">NOCA2420020</name>
</gene>
<dbReference type="Pfam" id="PF26571">
    <property type="entry name" value="VldE"/>
    <property type="match status" value="1"/>
</dbReference>
<proteinExistence type="predicted"/>